<protein>
    <submittedName>
        <fullName evidence="3">Metallophosphatase</fullName>
    </submittedName>
</protein>
<evidence type="ECO:0000313" key="3">
    <source>
        <dbReference type="EMBL" id="OCX24740.1"/>
    </source>
</evidence>
<dbReference type="SMART" id="SM00854">
    <property type="entry name" value="PGA_cap"/>
    <property type="match status" value="1"/>
</dbReference>
<dbReference type="InterPro" id="IPR019079">
    <property type="entry name" value="Capsule_synth_CapA"/>
</dbReference>
<reference evidence="3 4" key="1">
    <citation type="submission" date="2016-08" db="EMBL/GenBank/DDBJ databases">
        <title>Whole genome sequence of Mesorhizobium sp. strain UASWS1009 isolated from industrial sewage.</title>
        <authorList>
            <person name="Crovadore J."/>
            <person name="Calmin G."/>
            <person name="Chablais R."/>
            <person name="Cochard B."/>
            <person name="Lefort F."/>
        </authorList>
    </citation>
    <scope>NUCLEOTIDE SEQUENCE [LARGE SCALE GENOMIC DNA]</scope>
    <source>
        <strain evidence="3 4">UASWS1009</strain>
    </source>
</reference>
<dbReference type="AlphaFoldDB" id="A0A1C2ECY9"/>
<keyword evidence="4" id="KW-1185">Reference proteome</keyword>
<gene>
    <name evidence="3" type="ORF">QV13_01605</name>
</gene>
<dbReference type="Gene3D" id="3.60.21.10">
    <property type="match status" value="1"/>
</dbReference>
<dbReference type="InterPro" id="IPR029052">
    <property type="entry name" value="Metallo-depent_PP-like"/>
</dbReference>
<dbReference type="Pfam" id="PF09587">
    <property type="entry name" value="PGA_cap"/>
    <property type="match status" value="1"/>
</dbReference>
<dbReference type="PANTHER" id="PTHR33393:SF13">
    <property type="entry name" value="PGA BIOSYNTHESIS PROTEIN CAPA"/>
    <property type="match status" value="1"/>
</dbReference>
<dbReference type="Proteomes" id="UP000094412">
    <property type="component" value="Unassembled WGS sequence"/>
</dbReference>
<accession>A0A1C2ECY9</accession>
<dbReference type="EMBL" id="MDEO01000020">
    <property type="protein sequence ID" value="OCX24740.1"/>
    <property type="molecule type" value="Genomic_DNA"/>
</dbReference>
<evidence type="ECO:0000256" key="1">
    <source>
        <dbReference type="ARBA" id="ARBA00005662"/>
    </source>
</evidence>
<dbReference type="InterPro" id="IPR052169">
    <property type="entry name" value="CW_Biosynth-Accessory"/>
</dbReference>
<dbReference type="OrthoDB" id="9810718at2"/>
<name>A0A1C2ECY9_9HYPH</name>
<comment type="caution">
    <text evidence="3">The sequence shown here is derived from an EMBL/GenBank/DDBJ whole genome shotgun (WGS) entry which is preliminary data.</text>
</comment>
<proteinExistence type="inferred from homology"/>
<dbReference type="SUPFAM" id="SSF56300">
    <property type="entry name" value="Metallo-dependent phosphatases"/>
    <property type="match status" value="1"/>
</dbReference>
<dbReference type="STRING" id="1566387.QV13_01605"/>
<evidence type="ECO:0000259" key="2">
    <source>
        <dbReference type="SMART" id="SM00854"/>
    </source>
</evidence>
<sequence>MSNYPLSYKLSWLPRFLSPSLDGDARDFAPPAAALIAPRPARTVRLAFIGDISAVASRQAPVCDPALKELLGSADLVIGNCESPVVGRARARFGTWIGTHHAMNETFLSEAIAAVGIVPQRLVLSVANNHMLDQGPDGFDETLAALRRLGIGVIGAAADGPVKRIKVQDLSVGFAAFTLWRNADEALFAGRVSTEGDPARWLDGSLADADLMCAVPHWGWEFRHFPQRETMELAGRLVEHGFGLIAGHHAHVVQPVGQVGMVPVAYGLGDFLGTALARQPWPGRIGAIFTVDVSAEEGSRGQVASYRMHPFMRLRDGGRERLMPVDALPGRLRARVEARLARVLGAAEA</sequence>
<feature type="domain" description="Capsule synthesis protein CapA" evidence="2">
    <location>
        <begin position="45"/>
        <end position="275"/>
    </location>
</feature>
<dbReference type="PANTHER" id="PTHR33393">
    <property type="entry name" value="POLYGLUTAMINE SYNTHESIS ACCESSORY PROTEIN RV0574C-RELATED"/>
    <property type="match status" value="1"/>
</dbReference>
<comment type="similarity">
    <text evidence="1">Belongs to the CapA family.</text>
</comment>
<dbReference type="RefSeq" id="WP_024925384.1">
    <property type="nucleotide sequence ID" value="NZ_MDEO01000020.1"/>
</dbReference>
<organism evidence="3 4">
    <name type="scientific">Mesorhizobium hungaricum</name>
    <dbReference type="NCBI Taxonomy" id="1566387"/>
    <lineage>
        <taxon>Bacteria</taxon>
        <taxon>Pseudomonadati</taxon>
        <taxon>Pseudomonadota</taxon>
        <taxon>Alphaproteobacteria</taxon>
        <taxon>Hyphomicrobiales</taxon>
        <taxon>Phyllobacteriaceae</taxon>
        <taxon>Mesorhizobium</taxon>
    </lineage>
</organism>
<evidence type="ECO:0000313" key="4">
    <source>
        <dbReference type="Proteomes" id="UP000094412"/>
    </source>
</evidence>